<accession>X1D2V0</accession>
<dbReference type="EMBL" id="BART01025866">
    <property type="protein sequence ID" value="GAG90841.1"/>
    <property type="molecule type" value="Genomic_DNA"/>
</dbReference>
<sequence length="49" mass="5401">RHSDEPDEIEDLITEADRDIDLRLGSSTLSDDLKKTCSALLAAIMIADK</sequence>
<reference evidence="1" key="1">
    <citation type="journal article" date="2014" name="Front. Microbiol.">
        <title>High frequency of phylogenetically diverse reductive dehalogenase-homologous genes in deep subseafloor sedimentary metagenomes.</title>
        <authorList>
            <person name="Kawai M."/>
            <person name="Futagami T."/>
            <person name="Toyoda A."/>
            <person name="Takaki Y."/>
            <person name="Nishi S."/>
            <person name="Hori S."/>
            <person name="Arai W."/>
            <person name="Tsubouchi T."/>
            <person name="Morono Y."/>
            <person name="Uchiyama I."/>
            <person name="Ito T."/>
            <person name="Fujiyama A."/>
            <person name="Inagaki F."/>
            <person name="Takami H."/>
        </authorList>
    </citation>
    <scope>NUCLEOTIDE SEQUENCE</scope>
    <source>
        <strain evidence="1">Expedition CK06-06</strain>
    </source>
</reference>
<evidence type="ECO:0000313" key="1">
    <source>
        <dbReference type="EMBL" id="GAG90841.1"/>
    </source>
</evidence>
<protein>
    <submittedName>
        <fullName evidence="1">Uncharacterized protein</fullName>
    </submittedName>
</protein>
<proteinExistence type="predicted"/>
<gene>
    <name evidence="1" type="ORF">S01H4_46308</name>
</gene>
<comment type="caution">
    <text evidence="1">The sequence shown here is derived from an EMBL/GenBank/DDBJ whole genome shotgun (WGS) entry which is preliminary data.</text>
</comment>
<organism evidence="1">
    <name type="scientific">marine sediment metagenome</name>
    <dbReference type="NCBI Taxonomy" id="412755"/>
    <lineage>
        <taxon>unclassified sequences</taxon>
        <taxon>metagenomes</taxon>
        <taxon>ecological metagenomes</taxon>
    </lineage>
</organism>
<dbReference type="AlphaFoldDB" id="X1D2V0"/>
<feature type="non-terminal residue" evidence="1">
    <location>
        <position position="1"/>
    </location>
</feature>
<name>X1D2V0_9ZZZZ</name>